<comment type="caution">
    <text evidence="10">The sequence shown here is derived from an EMBL/GenBank/DDBJ whole genome shotgun (WGS) entry which is preliminary data.</text>
</comment>
<dbReference type="GO" id="GO:0046872">
    <property type="term" value="F:metal ion binding"/>
    <property type="evidence" value="ECO:0007669"/>
    <property type="project" value="UniProtKB-KW"/>
</dbReference>
<dbReference type="AlphaFoldDB" id="A0A816LPN2"/>
<dbReference type="PROSITE" id="PS00437">
    <property type="entry name" value="CATALASE_1"/>
    <property type="match status" value="1"/>
</dbReference>
<dbReference type="InterPro" id="IPR011614">
    <property type="entry name" value="Catalase_core"/>
</dbReference>
<keyword evidence="4" id="KW-0479">Metal-binding</keyword>
<evidence type="ECO:0000259" key="9">
    <source>
        <dbReference type="Pfam" id="PF06628"/>
    </source>
</evidence>
<proteinExistence type="inferred from homology"/>
<sequence length="146" mass="16398">MPPGIEASPDKMLQGRLFSYADTHLHRVGTNHHIIPVNNPETNKNVKVCTYQRDGAMQTGHNQGSAPNYHKNSYNGPDQVLDDRGRANVINNIAEHLQQCTDRDIIRRSIAIFANVDDELARRLAEKLNLDVPTKTPTASNIRSKY</sequence>
<evidence type="ECO:0000256" key="5">
    <source>
        <dbReference type="ARBA" id="ARBA00023002"/>
    </source>
</evidence>
<dbReference type="InterPro" id="IPR018028">
    <property type="entry name" value="Catalase"/>
</dbReference>
<feature type="domain" description="Catalase core" evidence="8">
    <location>
        <begin position="2"/>
        <end position="75"/>
    </location>
</feature>
<evidence type="ECO:0000256" key="4">
    <source>
        <dbReference type="ARBA" id="ARBA00022723"/>
    </source>
</evidence>
<name>A0A816LPN2_9BILA</name>
<keyword evidence="2" id="KW-0575">Peroxidase</keyword>
<organism evidence="10 11">
    <name type="scientific">Rotaria magnacalcarata</name>
    <dbReference type="NCBI Taxonomy" id="392030"/>
    <lineage>
        <taxon>Eukaryota</taxon>
        <taxon>Metazoa</taxon>
        <taxon>Spiralia</taxon>
        <taxon>Gnathifera</taxon>
        <taxon>Rotifera</taxon>
        <taxon>Eurotatoria</taxon>
        <taxon>Bdelloidea</taxon>
        <taxon>Philodinida</taxon>
        <taxon>Philodinidae</taxon>
        <taxon>Rotaria</taxon>
    </lineage>
</organism>
<dbReference type="GO" id="GO:0005739">
    <property type="term" value="C:mitochondrion"/>
    <property type="evidence" value="ECO:0007669"/>
    <property type="project" value="TreeGrafter"/>
</dbReference>
<evidence type="ECO:0000256" key="6">
    <source>
        <dbReference type="ARBA" id="ARBA00023004"/>
    </source>
</evidence>
<dbReference type="GO" id="GO:0042744">
    <property type="term" value="P:hydrogen peroxide catabolic process"/>
    <property type="evidence" value="ECO:0007669"/>
    <property type="project" value="UniProtKB-KW"/>
</dbReference>
<dbReference type="Gene3D" id="2.40.180.10">
    <property type="entry name" value="Catalase core domain"/>
    <property type="match status" value="1"/>
</dbReference>
<feature type="domain" description="Catalase immune-responsive" evidence="9">
    <location>
        <begin position="80"/>
        <end position="128"/>
    </location>
</feature>
<evidence type="ECO:0000259" key="8">
    <source>
        <dbReference type="Pfam" id="PF00199"/>
    </source>
</evidence>
<dbReference type="PANTHER" id="PTHR11465:SF9">
    <property type="entry name" value="CATALASE"/>
    <property type="match status" value="1"/>
</dbReference>
<protein>
    <recommendedName>
        <fullName evidence="12">Catalase</fullName>
    </recommendedName>
</protein>
<dbReference type="GO" id="GO:0005777">
    <property type="term" value="C:peroxisome"/>
    <property type="evidence" value="ECO:0007669"/>
    <property type="project" value="TreeGrafter"/>
</dbReference>
<keyword evidence="3" id="KW-0349">Heme</keyword>
<dbReference type="Pfam" id="PF00199">
    <property type="entry name" value="Catalase"/>
    <property type="match status" value="1"/>
</dbReference>
<evidence type="ECO:0000313" key="11">
    <source>
        <dbReference type="Proteomes" id="UP000663887"/>
    </source>
</evidence>
<dbReference type="EMBL" id="CAJNRG010000045">
    <property type="protein sequence ID" value="CAF1951564.1"/>
    <property type="molecule type" value="Genomic_DNA"/>
</dbReference>
<gene>
    <name evidence="10" type="ORF">XDN619_LOCUS948</name>
</gene>
<evidence type="ECO:0008006" key="12">
    <source>
        <dbReference type="Google" id="ProtNLM"/>
    </source>
</evidence>
<evidence type="ECO:0000256" key="3">
    <source>
        <dbReference type="ARBA" id="ARBA00022617"/>
    </source>
</evidence>
<dbReference type="GO" id="GO:0004096">
    <property type="term" value="F:catalase activity"/>
    <property type="evidence" value="ECO:0007669"/>
    <property type="project" value="UniProtKB-EC"/>
</dbReference>
<dbReference type="Proteomes" id="UP000663887">
    <property type="component" value="Unassembled WGS sequence"/>
</dbReference>
<evidence type="ECO:0000256" key="2">
    <source>
        <dbReference type="ARBA" id="ARBA00022559"/>
    </source>
</evidence>
<dbReference type="PROSITE" id="PS51402">
    <property type="entry name" value="CATALASE_3"/>
    <property type="match status" value="1"/>
</dbReference>
<dbReference type="GO" id="GO:0020037">
    <property type="term" value="F:heme binding"/>
    <property type="evidence" value="ECO:0007669"/>
    <property type="project" value="InterPro"/>
</dbReference>
<dbReference type="InterPro" id="IPR010582">
    <property type="entry name" value="Catalase_immune_responsive"/>
</dbReference>
<evidence type="ECO:0000256" key="7">
    <source>
        <dbReference type="ARBA" id="ARBA00023324"/>
    </source>
</evidence>
<keyword evidence="6" id="KW-0408">Iron</keyword>
<reference evidence="10" key="1">
    <citation type="submission" date="2021-02" db="EMBL/GenBank/DDBJ databases">
        <authorList>
            <person name="Nowell W R."/>
        </authorList>
    </citation>
    <scope>NUCLEOTIDE SEQUENCE</scope>
</reference>
<keyword evidence="5" id="KW-0560">Oxidoreductase</keyword>
<keyword evidence="7" id="KW-0376">Hydrogen peroxide</keyword>
<evidence type="ECO:0000256" key="1">
    <source>
        <dbReference type="ARBA" id="ARBA00005329"/>
    </source>
</evidence>
<dbReference type="SUPFAM" id="SSF56634">
    <property type="entry name" value="Heme-dependent catalase-like"/>
    <property type="match status" value="1"/>
</dbReference>
<dbReference type="InterPro" id="IPR002226">
    <property type="entry name" value="Catalase_haem_BS"/>
</dbReference>
<dbReference type="PANTHER" id="PTHR11465">
    <property type="entry name" value="CATALASE"/>
    <property type="match status" value="1"/>
</dbReference>
<evidence type="ECO:0000313" key="10">
    <source>
        <dbReference type="EMBL" id="CAF1951564.1"/>
    </source>
</evidence>
<dbReference type="Pfam" id="PF06628">
    <property type="entry name" value="Catalase-rel"/>
    <property type="match status" value="1"/>
</dbReference>
<dbReference type="InterPro" id="IPR020835">
    <property type="entry name" value="Catalase_sf"/>
</dbReference>
<dbReference type="GO" id="GO:0042542">
    <property type="term" value="P:response to hydrogen peroxide"/>
    <property type="evidence" value="ECO:0007669"/>
    <property type="project" value="TreeGrafter"/>
</dbReference>
<accession>A0A816LPN2</accession>
<comment type="similarity">
    <text evidence="1">Belongs to the catalase family.</text>
</comment>